<dbReference type="InterPro" id="IPR018053">
    <property type="entry name" value="Glyco_hydro_32_AS"/>
</dbReference>
<keyword evidence="9" id="KW-0963">Cytoplasm</keyword>
<dbReference type="InterPro" id="IPR013189">
    <property type="entry name" value="Glyco_hydro_32_C"/>
</dbReference>
<dbReference type="GO" id="GO:0004564">
    <property type="term" value="F:beta-fructofuranosidase activity"/>
    <property type="evidence" value="ECO:0007669"/>
    <property type="project" value="UniProtKB-EC"/>
</dbReference>
<evidence type="ECO:0000259" key="10">
    <source>
        <dbReference type="Pfam" id="PF00251"/>
    </source>
</evidence>
<dbReference type="Pfam" id="PF08244">
    <property type="entry name" value="Glyco_hydro_32C"/>
    <property type="match status" value="1"/>
</dbReference>
<protein>
    <recommendedName>
        <fullName evidence="4 8">Sucrose-6-phosphate hydrolase</fullName>
        <ecNumber evidence="3 8">3.2.1.26</ecNumber>
    </recommendedName>
    <alternativeName>
        <fullName evidence="7 9">Invertase</fullName>
    </alternativeName>
</protein>
<proteinExistence type="inferred from homology"/>
<dbReference type="PANTHER" id="PTHR43101:SF1">
    <property type="entry name" value="BETA-FRUCTOSIDASE"/>
    <property type="match status" value="1"/>
</dbReference>
<evidence type="ECO:0000256" key="3">
    <source>
        <dbReference type="ARBA" id="ARBA00012758"/>
    </source>
</evidence>
<keyword evidence="6 8" id="KW-0326">Glycosidase</keyword>
<keyword evidence="5 8" id="KW-0378">Hydrolase</keyword>
<dbReference type="EMBL" id="JAGZGG010000002">
    <property type="protein sequence ID" value="MBS5331117.1"/>
    <property type="molecule type" value="Genomic_DNA"/>
</dbReference>
<feature type="domain" description="Glycosyl hydrolase family 32 C-terminal" evidence="11">
    <location>
        <begin position="418"/>
        <end position="452"/>
    </location>
</feature>
<comment type="similarity">
    <text evidence="2 8">Belongs to the glycosyl hydrolase 32 family.</text>
</comment>
<name>A0A943HID4_9FIRM</name>
<dbReference type="InterPro" id="IPR006232">
    <property type="entry name" value="Suc6P_hydrolase"/>
</dbReference>
<evidence type="ECO:0000256" key="7">
    <source>
        <dbReference type="ARBA" id="ARBA00033367"/>
    </source>
</evidence>
<dbReference type="GO" id="GO:0005737">
    <property type="term" value="C:cytoplasm"/>
    <property type="evidence" value="ECO:0007669"/>
    <property type="project" value="UniProtKB-SubCell"/>
</dbReference>
<evidence type="ECO:0000256" key="9">
    <source>
        <dbReference type="RuleBase" id="RU365015"/>
    </source>
</evidence>
<gene>
    <name evidence="12" type="ORF">KHY36_01135</name>
</gene>
<dbReference type="InterPro" id="IPR051214">
    <property type="entry name" value="GH32_Enzymes"/>
</dbReference>
<dbReference type="SMART" id="SM00640">
    <property type="entry name" value="Glyco_32"/>
    <property type="match status" value="1"/>
</dbReference>
<dbReference type="Gene3D" id="2.115.10.20">
    <property type="entry name" value="Glycosyl hydrolase domain, family 43"/>
    <property type="match status" value="1"/>
</dbReference>
<sequence length="466" mass="51827">MNALQRDLKKLVPLVESLGAEKAASDPHRQKFHIQPMVGWLNDPNGLCKIGDTYHAFFQYGPFDVSGGVKHWGHVTSRDLLHWDYQPTMLYPDEPFDCHGVYSGSALVEDGTMYLYYTGNVKYPGAFDYIKQGRGHNVCLAVSRDGLHIDSKQCLMYNKDYPAGLTCHVRDPKVFACEGRYYMVLGARTVEDRGEVLVLESEDKYTWRHTNTLTTPEPFGFMWECPDLFQLDGQWFLAVSPQGIECQNIYGCGYFPIYGDWRRDCILGDFYHADFGFDYYAPQSFTDETGRRIQIGWMGMPDAAYGNAATVAYGWQHCMTIPRVLTRDNAGHILQNPVSELAAHRGTAVTATDGVEQSVDACFDLVAAPGGDFSLGFDGGLTLAYSDADRTCCLTFTDAAMSGGRTSRCVVLDAPCRRLRVVGDASSLEIFLNDGAAVLSTRYYPAGDQVTLRPANFTAAVYPLNL</sequence>
<dbReference type="Pfam" id="PF00251">
    <property type="entry name" value="Glyco_hydro_32N"/>
    <property type="match status" value="1"/>
</dbReference>
<dbReference type="PANTHER" id="PTHR43101">
    <property type="entry name" value="BETA-FRUCTOSIDASE"/>
    <property type="match status" value="1"/>
</dbReference>
<accession>A0A943HID4</accession>
<organism evidence="12 13">
    <name type="scientific">Subdoligranulum variabile</name>
    <dbReference type="NCBI Taxonomy" id="214851"/>
    <lineage>
        <taxon>Bacteria</taxon>
        <taxon>Bacillati</taxon>
        <taxon>Bacillota</taxon>
        <taxon>Clostridia</taxon>
        <taxon>Eubacteriales</taxon>
        <taxon>Oscillospiraceae</taxon>
        <taxon>Subdoligranulum</taxon>
    </lineage>
</organism>
<evidence type="ECO:0000256" key="6">
    <source>
        <dbReference type="ARBA" id="ARBA00023295"/>
    </source>
</evidence>
<dbReference type="InterPro" id="IPR001362">
    <property type="entry name" value="Glyco_hydro_32"/>
</dbReference>
<dbReference type="NCBIfam" id="TIGR01322">
    <property type="entry name" value="scrB_fam"/>
    <property type="match status" value="1"/>
</dbReference>
<evidence type="ECO:0000313" key="12">
    <source>
        <dbReference type="EMBL" id="MBS5331117.1"/>
    </source>
</evidence>
<keyword evidence="9" id="KW-0119">Carbohydrate metabolism</keyword>
<dbReference type="InterPro" id="IPR023296">
    <property type="entry name" value="Glyco_hydro_beta-prop_sf"/>
</dbReference>
<dbReference type="SUPFAM" id="SSF49899">
    <property type="entry name" value="Concanavalin A-like lectins/glucanases"/>
    <property type="match status" value="1"/>
</dbReference>
<dbReference type="CDD" id="cd18623">
    <property type="entry name" value="GH32_ScrB-like"/>
    <property type="match status" value="1"/>
</dbReference>
<evidence type="ECO:0000313" key="13">
    <source>
        <dbReference type="Proteomes" id="UP000759273"/>
    </source>
</evidence>
<dbReference type="InterPro" id="IPR013320">
    <property type="entry name" value="ConA-like_dom_sf"/>
</dbReference>
<reference evidence="12" key="1">
    <citation type="submission" date="2021-02" db="EMBL/GenBank/DDBJ databases">
        <title>Infant gut strain persistence is associated with maternal origin, phylogeny, and functional potential including surface adhesion and iron acquisition.</title>
        <authorList>
            <person name="Lou Y.C."/>
        </authorList>
    </citation>
    <scope>NUCLEOTIDE SEQUENCE</scope>
    <source>
        <strain evidence="12">L3_101_000M1_dasL3_101_000M1_concoct_87</strain>
    </source>
</reference>
<evidence type="ECO:0000256" key="8">
    <source>
        <dbReference type="RuleBase" id="RU362110"/>
    </source>
</evidence>
<comment type="subcellular location">
    <subcellularLocation>
        <location evidence="9">Cytoplasm</location>
    </subcellularLocation>
</comment>
<evidence type="ECO:0000256" key="4">
    <source>
        <dbReference type="ARBA" id="ARBA00019623"/>
    </source>
</evidence>
<comment type="function">
    <text evidence="9">Enables the bacterium to metabolize sucrose as a sole carbon source.</text>
</comment>
<evidence type="ECO:0000256" key="5">
    <source>
        <dbReference type="ARBA" id="ARBA00022801"/>
    </source>
</evidence>
<dbReference type="AlphaFoldDB" id="A0A943HID4"/>
<dbReference type="GO" id="GO:0005975">
    <property type="term" value="P:carbohydrate metabolic process"/>
    <property type="evidence" value="ECO:0007669"/>
    <property type="project" value="InterPro"/>
</dbReference>
<dbReference type="SUPFAM" id="SSF75005">
    <property type="entry name" value="Arabinanase/levansucrase/invertase"/>
    <property type="match status" value="1"/>
</dbReference>
<feature type="domain" description="Glycosyl hydrolase family 32 N-terminal" evidence="10">
    <location>
        <begin position="33"/>
        <end position="337"/>
    </location>
</feature>
<dbReference type="Proteomes" id="UP000759273">
    <property type="component" value="Unassembled WGS sequence"/>
</dbReference>
<comment type="caution">
    <text evidence="12">The sequence shown here is derived from an EMBL/GenBank/DDBJ whole genome shotgun (WGS) entry which is preliminary data.</text>
</comment>
<evidence type="ECO:0000259" key="11">
    <source>
        <dbReference type="Pfam" id="PF08244"/>
    </source>
</evidence>
<evidence type="ECO:0000256" key="1">
    <source>
        <dbReference type="ARBA" id="ARBA00004914"/>
    </source>
</evidence>
<dbReference type="InterPro" id="IPR013148">
    <property type="entry name" value="Glyco_hydro_32_N"/>
</dbReference>
<dbReference type="PROSITE" id="PS00609">
    <property type="entry name" value="GLYCOSYL_HYDROL_F32"/>
    <property type="match status" value="1"/>
</dbReference>
<evidence type="ECO:0000256" key="2">
    <source>
        <dbReference type="ARBA" id="ARBA00009902"/>
    </source>
</evidence>
<comment type="pathway">
    <text evidence="1 9">Glycan biosynthesis; sucrose metabolism.</text>
</comment>
<dbReference type="Gene3D" id="2.60.120.560">
    <property type="entry name" value="Exo-inulinase, domain 1"/>
    <property type="match status" value="1"/>
</dbReference>
<comment type="catalytic activity">
    <reaction evidence="8">
        <text>Hydrolysis of terminal non-reducing beta-D-fructofuranoside residues in beta-D-fructofuranosides.</text>
        <dbReference type="EC" id="3.2.1.26"/>
    </reaction>
</comment>
<dbReference type="EC" id="3.2.1.26" evidence="3 8"/>